<name>A0A382GTN0_9ZZZZ</name>
<protein>
    <submittedName>
        <fullName evidence="1">Uncharacterized protein</fullName>
    </submittedName>
</protein>
<sequence length="233" mass="27490">MTDKLKGIIFYSKNIKDNDLFIKILSSNDEINQGMVYGGNSSKKKLIYQNGYFINYFIKKKNENSPSAITAEISPPYLSKIIEDKYKLHALLSILSLINISIVEGQIIKGFYNSVYRLILIIINENRWIIFYCEWLFNLLQLIGYQIDYNKHTENNYYDTVNQNFLYEPSSNTIEFPHNLFNNSKKLSYKNLSNVFTIFESIFTKNHLDNMNYRMPISYINFKKIILNTLQNL</sequence>
<reference evidence="1" key="1">
    <citation type="submission" date="2018-05" db="EMBL/GenBank/DDBJ databases">
        <authorList>
            <person name="Lanie J.A."/>
            <person name="Ng W.-L."/>
            <person name="Kazmierczak K.M."/>
            <person name="Andrzejewski T.M."/>
            <person name="Davidsen T.M."/>
            <person name="Wayne K.J."/>
            <person name="Tettelin H."/>
            <person name="Glass J.I."/>
            <person name="Rusch D."/>
            <person name="Podicherti R."/>
            <person name="Tsui H.-C.T."/>
            <person name="Winkler M.E."/>
        </authorList>
    </citation>
    <scope>NUCLEOTIDE SEQUENCE</scope>
</reference>
<accession>A0A382GTN0</accession>
<dbReference type="AlphaFoldDB" id="A0A382GTN0"/>
<dbReference type="EMBL" id="UINC01057383">
    <property type="protein sequence ID" value="SVB78458.1"/>
    <property type="molecule type" value="Genomic_DNA"/>
</dbReference>
<gene>
    <name evidence="1" type="ORF">METZ01_LOCUS231312</name>
</gene>
<organism evidence="1">
    <name type="scientific">marine metagenome</name>
    <dbReference type="NCBI Taxonomy" id="408172"/>
    <lineage>
        <taxon>unclassified sequences</taxon>
        <taxon>metagenomes</taxon>
        <taxon>ecological metagenomes</taxon>
    </lineage>
</organism>
<proteinExistence type="predicted"/>
<evidence type="ECO:0000313" key="1">
    <source>
        <dbReference type="EMBL" id="SVB78458.1"/>
    </source>
</evidence>